<dbReference type="Proteomes" id="UP001246244">
    <property type="component" value="Unassembled WGS sequence"/>
</dbReference>
<reference evidence="2" key="1">
    <citation type="submission" date="2023-07" db="EMBL/GenBank/DDBJ databases">
        <title>Whole-genome sequencing of a new Methanosarcina sp. Z-7115.</title>
        <authorList>
            <person name="Zhilina T.N."/>
            <person name="Merkel A.Y."/>
        </authorList>
    </citation>
    <scope>NUCLEOTIDE SEQUENCE [LARGE SCALE GENOMIC DNA]</scope>
    <source>
        <strain evidence="2">Z-7115</strain>
    </source>
</reference>
<keyword evidence="2" id="KW-1185">Reference proteome</keyword>
<accession>A0ABU2CZV9</accession>
<comment type="caution">
    <text evidence="1">The sequence shown here is derived from an EMBL/GenBank/DDBJ whole genome shotgun (WGS) entry which is preliminary data.</text>
</comment>
<sequence length="61" mass="7093">MVKKSKTDMKSDVRVHYNSSKPAENLLKWRLWIHTPGDEYLCSSRAGEALPHEAWHMVQQA</sequence>
<organism evidence="1 2">
    <name type="scientific">Methanosarcina baikalica</name>
    <dbReference type="NCBI Taxonomy" id="3073890"/>
    <lineage>
        <taxon>Archaea</taxon>
        <taxon>Methanobacteriati</taxon>
        <taxon>Methanobacteriota</taxon>
        <taxon>Stenosarchaea group</taxon>
        <taxon>Methanomicrobia</taxon>
        <taxon>Methanosarcinales</taxon>
        <taxon>Methanosarcinaceae</taxon>
        <taxon>Methanosarcina</taxon>
    </lineage>
</organism>
<protein>
    <recommendedName>
        <fullName evidence="3">DUF4157 domain-containing protein</fullName>
    </recommendedName>
</protein>
<name>A0ABU2CZV9_9EURY</name>
<evidence type="ECO:0008006" key="3">
    <source>
        <dbReference type="Google" id="ProtNLM"/>
    </source>
</evidence>
<proteinExistence type="predicted"/>
<evidence type="ECO:0000313" key="1">
    <source>
        <dbReference type="EMBL" id="MDR7665263.1"/>
    </source>
</evidence>
<evidence type="ECO:0000313" key="2">
    <source>
        <dbReference type="Proteomes" id="UP001246244"/>
    </source>
</evidence>
<gene>
    <name evidence="1" type="ORF">RG963_05590</name>
</gene>
<dbReference type="RefSeq" id="WP_310575290.1">
    <property type="nucleotide sequence ID" value="NZ_JAVKPK010000016.1"/>
</dbReference>
<dbReference type="EMBL" id="JAVKPK010000016">
    <property type="protein sequence ID" value="MDR7665263.1"/>
    <property type="molecule type" value="Genomic_DNA"/>
</dbReference>